<dbReference type="EMBL" id="FTLX01000006">
    <property type="protein sequence ID" value="SIR27112.1"/>
    <property type="molecule type" value="Genomic_DNA"/>
</dbReference>
<dbReference type="AlphaFoldDB" id="A0A1N6ZJP6"/>
<evidence type="ECO:0000313" key="4">
    <source>
        <dbReference type="Proteomes" id="UP000186385"/>
    </source>
</evidence>
<name>A0A1N6ZJP6_9BACI</name>
<reference evidence="2" key="3">
    <citation type="submission" date="2017-03" db="EMBL/GenBank/DDBJ databases">
        <authorList>
            <person name="Dastager S.G."/>
            <person name="Neurgaonkar P.S."/>
            <person name="Dharne M.S."/>
        </authorList>
    </citation>
    <scope>NUCLEOTIDE SEQUENCE</scope>
    <source>
        <strain evidence="2">DSM 25145</strain>
    </source>
</reference>
<organism evidence="3 4">
    <name type="scientific">Domibacillus enclensis</name>
    <dbReference type="NCBI Taxonomy" id="1017273"/>
    <lineage>
        <taxon>Bacteria</taxon>
        <taxon>Bacillati</taxon>
        <taxon>Bacillota</taxon>
        <taxon>Bacilli</taxon>
        <taxon>Bacillales</taxon>
        <taxon>Bacillaceae</taxon>
        <taxon>Domibacillus</taxon>
    </lineage>
</organism>
<feature type="transmembrane region" description="Helical" evidence="1">
    <location>
        <begin position="124"/>
        <end position="150"/>
    </location>
</feature>
<keyword evidence="1" id="KW-1133">Transmembrane helix</keyword>
<protein>
    <submittedName>
        <fullName evidence="3">Uncharacterized membrane protein YesL</fullName>
    </submittedName>
</protein>
<dbReference type="Proteomes" id="UP000215545">
    <property type="component" value="Unassembled WGS sequence"/>
</dbReference>
<sequence>MEQRKEFGEGILYIFSNYIYNFMVTNFFFAAANVVFLFFFMTLIQSVSNSLLYYLALIPAGPAISALLYSMDKLARTGDLSPVHDFAYGYKSNLKQTLLIWASILTVLFILVIDIVYMRQSASLVNVAFSAILLVFLAIWVLVSLNALIINSRFSFRKRDLFKISVFYILKKWKTTLANVGLFMAAAVFLSVTTDFLLLFLFSLLAFFIMKQSQPMLKDIEKNFVQPQETNNYKRKAAIS</sequence>
<evidence type="ECO:0000256" key="1">
    <source>
        <dbReference type="SAM" id="Phobius"/>
    </source>
</evidence>
<feature type="transmembrane region" description="Helical" evidence="1">
    <location>
        <begin position="182"/>
        <end position="209"/>
    </location>
</feature>
<accession>A0A1N6ZJP6</accession>
<dbReference type="Pfam" id="PF04854">
    <property type="entry name" value="DUF624"/>
    <property type="match status" value="1"/>
</dbReference>
<dbReference type="RefSeq" id="WP_045849024.1">
    <property type="nucleotide sequence ID" value="NZ_FTLX01000006.1"/>
</dbReference>
<reference evidence="5" key="2">
    <citation type="submission" date="2017-03" db="EMBL/GenBank/DDBJ databases">
        <title>Bacillus sp. V-88(T) DSM27956, whole genome shotgun sequencing project.</title>
        <authorList>
            <person name="Dastager S.G."/>
            <person name="Neurgaonkar P.S."/>
            <person name="Dharne M.S."/>
        </authorList>
    </citation>
    <scope>NUCLEOTIDE SEQUENCE [LARGE SCALE GENOMIC DNA]</scope>
    <source>
        <strain evidence="5">DSM 25145</strain>
    </source>
</reference>
<feature type="transmembrane region" description="Helical" evidence="1">
    <location>
        <begin position="98"/>
        <end position="117"/>
    </location>
</feature>
<evidence type="ECO:0000313" key="2">
    <source>
        <dbReference type="EMBL" id="OXS76723.1"/>
    </source>
</evidence>
<evidence type="ECO:0000313" key="5">
    <source>
        <dbReference type="Proteomes" id="UP000215545"/>
    </source>
</evidence>
<dbReference type="EMBL" id="MWSK01000006">
    <property type="protein sequence ID" value="OXS76723.1"/>
    <property type="molecule type" value="Genomic_DNA"/>
</dbReference>
<dbReference type="InterPro" id="IPR006938">
    <property type="entry name" value="DUF624"/>
</dbReference>
<evidence type="ECO:0000313" key="3">
    <source>
        <dbReference type="EMBL" id="SIR27112.1"/>
    </source>
</evidence>
<keyword evidence="1" id="KW-0472">Membrane</keyword>
<gene>
    <name evidence="2" type="ORF">B1B05_13770</name>
    <name evidence="3" type="ORF">SAMN05443094_106244</name>
</gene>
<dbReference type="STRING" id="1017273.SAMN05443094_106244"/>
<feature type="transmembrane region" description="Helical" evidence="1">
    <location>
        <begin position="20"/>
        <end position="44"/>
    </location>
</feature>
<feature type="transmembrane region" description="Helical" evidence="1">
    <location>
        <begin position="51"/>
        <end position="71"/>
    </location>
</feature>
<reference evidence="3 4" key="1">
    <citation type="submission" date="2017-01" db="EMBL/GenBank/DDBJ databases">
        <authorList>
            <person name="Mah S.A."/>
            <person name="Swanson W.J."/>
            <person name="Moy G.W."/>
            <person name="Vacquier V.D."/>
        </authorList>
    </citation>
    <scope>NUCLEOTIDE SEQUENCE [LARGE SCALE GENOMIC DNA]</scope>
    <source>
        <strain evidence="3 4">NIO-1016</strain>
    </source>
</reference>
<dbReference type="OrthoDB" id="2965305at2"/>
<proteinExistence type="predicted"/>
<keyword evidence="1" id="KW-0812">Transmembrane</keyword>
<keyword evidence="5" id="KW-1185">Reference proteome</keyword>
<dbReference type="Proteomes" id="UP000186385">
    <property type="component" value="Unassembled WGS sequence"/>
</dbReference>